<accession>A0AAF3FEZ3</accession>
<evidence type="ECO:0000313" key="3">
    <source>
        <dbReference type="WBParaSite" id="MBELARI_LOCUS546"/>
    </source>
</evidence>
<feature type="region of interest" description="Disordered" evidence="1">
    <location>
        <begin position="411"/>
        <end position="439"/>
    </location>
</feature>
<feature type="region of interest" description="Disordered" evidence="1">
    <location>
        <begin position="1"/>
        <end position="25"/>
    </location>
</feature>
<organism evidence="2 3">
    <name type="scientific">Mesorhabditis belari</name>
    <dbReference type="NCBI Taxonomy" id="2138241"/>
    <lineage>
        <taxon>Eukaryota</taxon>
        <taxon>Metazoa</taxon>
        <taxon>Ecdysozoa</taxon>
        <taxon>Nematoda</taxon>
        <taxon>Chromadorea</taxon>
        <taxon>Rhabditida</taxon>
        <taxon>Rhabditina</taxon>
        <taxon>Rhabditomorpha</taxon>
        <taxon>Rhabditoidea</taxon>
        <taxon>Rhabditidae</taxon>
        <taxon>Mesorhabditinae</taxon>
        <taxon>Mesorhabditis</taxon>
    </lineage>
</organism>
<dbReference type="WBParaSite" id="MBELARI_LOCUS546">
    <property type="protein sequence ID" value="MBELARI_LOCUS546"/>
    <property type="gene ID" value="MBELARI_LOCUS546"/>
</dbReference>
<protein>
    <submittedName>
        <fullName evidence="3">Uncharacterized protein</fullName>
    </submittedName>
</protein>
<evidence type="ECO:0000256" key="1">
    <source>
        <dbReference type="SAM" id="MobiDB-lite"/>
    </source>
</evidence>
<reference evidence="3" key="1">
    <citation type="submission" date="2024-02" db="UniProtKB">
        <authorList>
            <consortium name="WormBaseParasite"/>
        </authorList>
    </citation>
    <scope>IDENTIFICATION</scope>
</reference>
<dbReference type="AlphaFoldDB" id="A0AAF3FEZ3"/>
<keyword evidence="2" id="KW-1185">Reference proteome</keyword>
<dbReference type="Proteomes" id="UP000887575">
    <property type="component" value="Unassembled WGS sequence"/>
</dbReference>
<sequence length="526" mass="59311">MSSGGREREVTSPLDQHKQQLNPKEELTYGRSKGALLPLLNVDKIDNGFYLHKIITSLFCIFFGSYPMKELNDSASTVGRMFAKRKTEVRVPLSRDVIKKVMGTKYGDPGYNVGHLIDYKCGGTNWHLDNFIVQNTIMNSAEGTKSAIDNRLEKQLKSEHSDPVCEVINICLSKVKDSAKEKIKKTIPPAFLLRLEHFDPPLLLKDGTKAEWMAAIIHNPDPKEMKSLPFHPGRKQSELYEYDFGAKNGDEAQLLTELAKLLDHDKKPEGNNSIKQLEGNEYHKELENLIMMIIKELHKPVADEKLAVAGGKLVFLKFQQSQSKNPELPDGMKEPEGKAVLKALFQAEEPPAVLHIYTSNSKCFTADPEREIKIKKIFAGKAPDYANKKFDDSILKYEKWGSIASMGQRAQRGYDSGNGTVESTKNADDEAWSPSDDEALLPPDLSFSDDDVDFDEIENQADDQPTEEDKVGLWRRMKLVYHEFSEVYMPEAPDVASSDVAWSDVAWSDVAWSDVAWSDVPWWAIP</sequence>
<evidence type="ECO:0000313" key="2">
    <source>
        <dbReference type="Proteomes" id="UP000887575"/>
    </source>
</evidence>
<feature type="compositionally biased region" description="Acidic residues" evidence="1">
    <location>
        <begin position="429"/>
        <end position="439"/>
    </location>
</feature>
<proteinExistence type="predicted"/>
<name>A0AAF3FEZ3_9BILA</name>